<dbReference type="AlphaFoldDB" id="A3ISA0"/>
<protein>
    <submittedName>
        <fullName evidence="2">Peptide chain release factor 3</fullName>
    </submittedName>
</protein>
<keyword evidence="3" id="KW-1185">Reference proteome</keyword>
<sequence length="56" mass="6297">MSNNNPESNSKSEDKASLSWKNSQIGQIKESGSRIRVVDPKDTTFERYDGDPPAQR</sequence>
<dbReference type="RefSeq" id="WP_008276256.1">
    <property type="nucleotide sequence ID" value="NZ_AAXW01000022.1"/>
</dbReference>
<proteinExistence type="predicted"/>
<reference evidence="2 3" key="1">
    <citation type="submission" date="2007-03" db="EMBL/GenBank/DDBJ databases">
        <authorList>
            <person name="Stal L."/>
            <person name="Ferriera S."/>
            <person name="Johnson J."/>
            <person name="Kravitz S."/>
            <person name="Beeson K."/>
            <person name="Sutton G."/>
            <person name="Rogers Y.-H."/>
            <person name="Friedman R."/>
            <person name="Frazier M."/>
            <person name="Venter J.C."/>
        </authorList>
    </citation>
    <scope>NUCLEOTIDE SEQUENCE [LARGE SCALE GENOMIC DNA]</scope>
    <source>
        <strain evidence="2 3">CCY0110</strain>
    </source>
</reference>
<evidence type="ECO:0000313" key="3">
    <source>
        <dbReference type="Proteomes" id="UP000003781"/>
    </source>
</evidence>
<accession>A3ISA0</accession>
<name>A3ISA0_9CHRO</name>
<dbReference type="Proteomes" id="UP000003781">
    <property type="component" value="Unassembled WGS sequence"/>
</dbReference>
<evidence type="ECO:0000256" key="1">
    <source>
        <dbReference type="SAM" id="MobiDB-lite"/>
    </source>
</evidence>
<evidence type="ECO:0000313" key="2">
    <source>
        <dbReference type="EMBL" id="EAZ90616.1"/>
    </source>
</evidence>
<gene>
    <name evidence="2" type="primary">prfC</name>
    <name evidence="2" type="ORF">CY0110_08076</name>
</gene>
<comment type="caution">
    <text evidence="2">The sequence shown here is derived from an EMBL/GenBank/DDBJ whole genome shotgun (WGS) entry which is preliminary data.</text>
</comment>
<feature type="compositionally biased region" description="Basic and acidic residues" evidence="1">
    <location>
        <begin position="31"/>
        <end position="50"/>
    </location>
</feature>
<dbReference type="EMBL" id="AAXW01000022">
    <property type="protein sequence ID" value="EAZ90616.1"/>
    <property type="molecule type" value="Genomic_DNA"/>
</dbReference>
<organism evidence="2 3">
    <name type="scientific">Crocosphaera chwakensis CCY0110</name>
    <dbReference type="NCBI Taxonomy" id="391612"/>
    <lineage>
        <taxon>Bacteria</taxon>
        <taxon>Bacillati</taxon>
        <taxon>Cyanobacteriota</taxon>
        <taxon>Cyanophyceae</taxon>
        <taxon>Oscillatoriophycideae</taxon>
        <taxon>Chroococcales</taxon>
        <taxon>Aphanothecaceae</taxon>
        <taxon>Crocosphaera</taxon>
        <taxon>Crocosphaera chwakensis</taxon>
    </lineage>
</organism>
<feature type="region of interest" description="Disordered" evidence="1">
    <location>
        <begin position="1"/>
        <end position="56"/>
    </location>
</feature>
<dbReference type="OrthoDB" id="9802794at2"/>